<sequence length="385" mass="42732">MNTRKNAFLALIMTAIPGLGHFYLERKIRAIIYAFSIIGILGFSFFLMVAGSEEAGEPGAILAVMIWLASGLDMIFTLVSGGARRIPSQYAAAGVPGYGEVSAGGELQEPSASFNGASLQYPQRTGADERFFTILLSFIPGLGHFQLGLMQRGLTLLIGFFGLGIMVIFVSVLTNVEGFLVFLGALPVIWFYSMFDAVQLLHRKQRGEVLVDRTILEDLDHHREAGRKSKVVATLLSIFPGAGHLYLGLQRRGLQFMAFFLLSVYVLDLLRLSLFLFLIPIIWFYSFFDALQQVSRYQANEPLKDVPLVEGLMNHQRWIGIGLLVLGGFYLLDHVLVDLLVRILDNNQIYVFYNQYFQTTLVSLLLMAGGIKLLFGGKKKGADPS</sequence>
<feature type="transmembrane region" description="Helical" evidence="1">
    <location>
        <begin position="31"/>
        <end position="52"/>
    </location>
</feature>
<dbReference type="RefSeq" id="WP_068604350.1">
    <property type="nucleotide sequence ID" value="NZ_CP011388.1"/>
</dbReference>
<feature type="transmembrane region" description="Helical" evidence="1">
    <location>
        <begin position="6"/>
        <end position="24"/>
    </location>
</feature>
<feature type="transmembrane region" description="Helical" evidence="1">
    <location>
        <begin position="154"/>
        <end position="173"/>
    </location>
</feature>
<name>A0A172TF99_9BACL</name>
<feature type="transmembrane region" description="Helical" evidence="1">
    <location>
        <begin position="356"/>
        <end position="375"/>
    </location>
</feature>
<keyword evidence="1" id="KW-1133">Transmembrane helix</keyword>
<feature type="transmembrane region" description="Helical" evidence="1">
    <location>
        <begin position="58"/>
        <end position="79"/>
    </location>
</feature>
<evidence type="ECO:0000313" key="2">
    <source>
        <dbReference type="EMBL" id="ANE45557.1"/>
    </source>
</evidence>
<keyword evidence="1" id="KW-0472">Membrane</keyword>
<organism evidence="2 3">
    <name type="scientific">Paenibacillus swuensis</name>
    <dbReference type="NCBI Taxonomy" id="1178515"/>
    <lineage>
        <taxon>Bacteria</taxon>
        <taxon>Bacillati</taxon>
        <taxon>Bacillota</taxon>
        <taxon>Bacilli</taxon>
        <taxon>Bacillales</taxon>
        <taxon>Paenibacillaceae</taxon>
        <taxon>Paenibacillus</taxon>
    </lineage>
</organism>
<keyword evidence="3" id="KW-1185">Reference proteome</keyword>
<dbReference type="OrthoDB" id="82335at2"/>
<feature type="transmembrane region" description="Helical" evidence="1">
    <location>
        <begin position="318"/>
        <end position="336"/>
    </location>
</feature>
<feature type="transmembrane region" description="Helical" evidence="1">
    <location>
        <begin position="179"/>
        <end position="198"/>
    </location>
</feature>
<dbReference type="Proteomes" id="UP000076927">
    <property type="component" value="Chromosome"/>
</dbReference>
<feature type="transmembrane region" description="Helical" evidence="1">
    <location>
        <begin position="269"/>
        <end position="288"/>
    </location>
</feature>
<evidence type="ECO:0000313" key="3">
    <source>
        <dbReference type="Proteomes" id="UP000076927"/>
    </source>
</evidence>
<dbReference type="PATRIC" id="fig|1178515.4.peg.734"/>
<protein>
    <recommendedName>
        <fullName evidence="4">Multi-TM2 domain-containing protein</fullName>
    </recommendedName>
</protein>
<accession>A0A172TF99</accession>
<dbReference type="AlphaFoldDB" id="A0A172TF99"/>
<evidence type="ECO:0000256" key="1">
    <source>
        <dbReference type="SAM" id="Phobius"/>
    </source>
</evidence>
<dbReference type="EMBL" id="CP011388">
    <property type="protein sequence ID" value="ANE45557.1"/>
    <property type="molecule type" value="Genomic_DNA"/>
</dbReference>
<keyword evidence="1" id="KW-0812">Transmembrane</keyword>
<evidence type="ECO:0008006" key="4">
    <source>
        <dbReference type="Google" id="ProtNLM"/>
    </source>
</evidence>
<dbReference type="KEGG" id="pswu:SY83_03700"/>
<reference evidence="2 3" key="1">
    <citation type="submission" date="2015-01" db="EMBL/GenBank/DDBJ databases">
        <title>Paenibacillus swuensis/DY6/whole genome sequencing.</title>
        <authorList>
            <person name="Kim M.K."/>
            <person name="Srinivasan S."/>
            <person name="Lee J.-J."/>
        </authorList>
    </citation>
    <scope>NUCLEOTIDE SEQUENCE [LARGE SCALE GENOMIC DNA]</scope>
    <source>
        <strain evidence="2 3">DY6</strain>
    </source>
</reference>
<gene>
    <name evidence="2" type="ORF">SY83_03700</name>
</gene>
<proteinExistence type="predicted"/>
<feature type="transmembrane region" description="Helical" evidence="1">
    <location>
        <begin position="231"/>
        <end position="249"/>
    </location>
</feature>
<dbReference type="STRING" id="1178515.SY83_03700"/>